<dbReference type="OrthoDB" id="7375454at2"/>
<evidence type="ECO:0000313" key="1">
    <source>
        <dbReference type="EMBL" id="EBA10537.1"/>
    </source>
</evidence>
<gene>
    <name evidence="1" type="ORF">SSE37_21067</name>
</gene>
<organism evidence="1 2">
    <name type="scientific">Sagittula stellata (strain ATCC 700073 / DSM 11524 / E-37)</name>
    <dbReference type="NCBI Taxonomy" id="388399"/>
    <lineage>
        <taxon>Bacteria</taxon>
        <taxon>Pseudomonadati</taxon>
        <taxon>Pseudomonadota</taxon>
        <taxon>Alphaproteobacteria</taxon>
        <taxon>Rhodobacterales</taxon>
        <taxon>Roseobacteraceae</taxon>
        <taxon>Sagittula</taxon>
    </lineage>
</organism>
<dbReference type="EMBL" id="AAYA01000001">
    <property type="protein sequence ID" value="EBA10537.1"/>
    <property type="molecule type" value="Genomic_DNA"/>
</dbReference>
<accession>A3JYF1</accession>
<reference evidence="1 2" key="1">
    <citation type="submission" date="2006-06" db="EMBL/GenBank/DDBJ databases">
        <authorList>
            <person name="Moran M.A."/>
            <person name="Ferriera S."/>
            <person name="Johnson J."/>
            <person name="Kravitz S."/>
            <person name="Beeson K."/>
            <person name="Sutton G."/>
            <person name="Rogers Y.-H."/>
            <person name="Friedman R."/>
            <person name="Frazier M."/>
            <person name="Venter J.C."/>
        </authorList>
    </citation>
    <scope>NUCLEOTIDE SEQUENCE [LARGE SCALE GENOMIC DNA]</scope>
    <source>
        <strain evidence="1 2">E-37</strain>
    </source>
</reference>
<dbReference type="RefSeq" id="WP_005855480.1">
    <property type="nucleotide sequence ID" value="NZ_AAYA01000001.1"/>
</dbReference>
<dbReference type="Proteomes" id="UP000005713">
    <property type="component" value="Unassembled WGS sequence"/>
</dbReference>
<keyword evidence="2" id="KW-1185">Reference proteome</keyword>
<proteinExistence type="predicted"/>
<protein>
    <submittedName>
        <fullName evidence="1">Uncharacterized protein</fullName>
    </submittedName>
</protein>
<comment type="caution">
    <text evidence="1">The sequence shown here is derived from an EMBL/GenBank/DDBJ whole genome shotgun (WGS) entry which is preliminary data.</text>
</comment>
<dbReference type="eggNOG" id="ENOG50348DE">
    <property type="taxonomic scope" value="Bacteria"/>
</dbReference>
<name>A3JYF1_SAGS3</name>
<evidence type="ECO:0000313" key="2">
    <source>
        <dbReference type="Proteomes" id="UP000005713"/>
    </source>
</evidence>
<sequence length="141" mass="15767">MPTFYRWVPKDHAEDALASGLVSHNGSAMWIFSMEKGYRPNMVKGRILLAFDLTDPAATNITTKKLLDFEDPEFGGENKHPWKIIVKNNEPGAYGIGRHRQATTNFHTKSRYATKKEVAKALGVSEMEVGDAYRPAGGWGR</sequence>
<dbReference type="AlphaFoldDB" id="A3JYF1"/>